<protein>
    <submittedName>
        <fullName evidence="2">Uncharacterized protein</fullName>
    </submittedName>
</protein>
<evidence type="ECO:0000256" key="1">
    <source>
        <dbReference type="SAM" id="MobiDB-lite"/>
    </source>
</evidence>
<comment type="caution">
    <text evidence="2">The sequence shown here is derived from an EMBL/GenBank/DDBJ whole genome shotgun (WGS) entry which is preliminary data.</text>
</comment>
<feature type="compositionally biased region" description="Basic and acidic residues" evidence="1">
    <location>
        <begin position="11"/>
        <end position="22"/>
    </location>
</feature>
<organism evidence="2 3">
    <name type="scientific">Halomarina salina</name>
    <dbReference type="NCBI Taxonomy" id="1872699"/>
    <lineage>
        <taxon>Archaea</taxon>
        <taxon>Methanobacteriati</taxon>
        <taxon>Methanobacteriota</taxon>
        <taxon>Stenosarchaea group</taxon>
        <taxon>Halobacteria</taxon>
        <taxon>Halobacteriales</taxon>
        <taxon>Natronomonadaceae</taxon>
        <taxon>Halomarina</taxon>
    </lineage>
</organism>
<feature type="region of interest" description="Disordered" evidence="1">
    <location>
        <begin position="1"/>
        <end position="34"/>
    </location>
</feature>
<evidence type="ECO:0000313" key="3">
    <source>
        <dbReference type="Proteomes" id="UP001596099"/>
    </source>
</evidence>
<dbReference type="EMBL" id="JBHSQH010000001">
    <property type="protein sequence ID" value="MFC5970591.1"/>
    <property type="molecule type" value="Genomic_DNA"/>
</dbReference>
<reference evidence="2 3" key="1">
    <citation type="journal article" date="2019" name="Int. J. Syst. Evol. Microbiol.">
        <title>The Global Catalogue of Microorganisms (GCM) 10K type strain sequencing project: providing services to taxonomists for standard genome sequencing and annotation.</title>
        <authorList>
            <consortium name="The Broad Institute Genomics Platform"/>
            <consortium name="The Broad Institute Genome Sequencing Center for Infectious Disease"/>
            <person name="Wu L."/>
            <person name="Ma J."/>
        </authorList>
    </citation>
    <scope>NUCLEOTIDE SEQUENCE [LARGE SCALE GENOMIC DNA]</scope>
    <source>
        <strain evidence="2 3">CGMCC 1.12543</strain>
    </source>
</reference>
<evidence type="ECO:0000313" key="2">
    <source>
        <dbReference type="EMBL" id="MFC5970591.1"/>
    </source>
</evidence>
<gene>
    <name evidence="2" type="ORF">ACFPYI_04530</name>
</gene>
<dbReference type="Proteomes" id="UP001596099">
    <property type="component" value="Unassembled WGS sequence"/>
</dbReference>
<sequence length="188" mass="20443">MSSQEQFQTPLDREPRAAHDADTETEQQSPDAAGRVVAVDDESLAESEVTVTQGDGWLASLTVRPRVECAWSGFDEAPSEVGATLLVRVDGETCFDPVATELLPLDEGIEGTTALEFDDAHDVVENTTLDAVDFEPPWRTDRPRTRTLTLRLVVDLLDDDGIPLCGDVATVERDVVVEAGDDAVPHRD</sequence>
<accession>A0ABD5RJP8</accession>
<dbReference type="RefSeq" id="WP_247420099.1">
    <property type="nucleotide sequence ID" value="NZ_JALLGW010000002.1"/>
</dbReference>
<proteinExistence type="predicted"/>
<keyword evidence="3" id="KW-1185">Reference proteome</keyword>
<name>A0ABD5RJP8_9EURY</name>
<dbReference type="AlphaFoldDB" id="A0ABD5RJP8"/>